<dbReference type="GO" id="GO:0051321">
    <property type="term" value="P:meiotic cell cycle"/>
    <property type="evidence" value="ECO:0000318"/>
    <property type="project" value="GO_Central"/>
</dbReference>
<dbReference type="GO" id="GO:0043047">
    <property type="term" value="F:single-stranded telomeric DNA binding"/>
    <property type="evidence" value="ECO:0000318"/>
    <property type="project" value="GO_Central"/>
</dbReference>
<proteinExistence type="predicted"/>
<evidence type="ECO:0000313" key="3">
    <source>
        <dbReference type="Proteomes" id="UP000028999"/>
    </source>
</evidence>
<dbReference type="GO" id="GO:0006260">
    <property type="term" value="P:DNA replication"/>
    <property type="evidence" value="ECO:0000318"/>
    <property type="project" value="GO_Central"/>
</dbReference>
<dbReference type="GO" id="GO:0006289">
    <property type="term" value="P:nucleotide-excision repair"/>
    <property type="evidence" value="ECO:0000318"/>
    <property type="project" value="GO_Central"/>
</dbReference>
<dbReference type="Gramene" id="CDY17772">
    <property type="protein sequence ID" value="CDY17772"/>
    <property type="gene ID" value="GSBRNA2T00002019001"/>
</dbReference>
<organism evidence="2 3">
    <name type="scientific">Brassica napus</name>
    <name type="common">Rape</name>
    <dbReference type="NCBI Taxonomy" id="3708"/>
    <lineage>
        <taxon>Eukaryota</taxon>
        <taxon>Viridiplantae</taxon>
        <taxon>Streptophyta</taxon>
        <taxon>Embryophyta</taxon>
        <taxon>Tracheophyta</taxon>
        <taxon>Spermatophyta</taxon>
        <taxon>Magnoliopsida</taxon>
        <taxon>eudicotyledons</taxon>
        <taxon>Gunneridae</taxon>
        <taxon>Pentapetalae</taxon>
        <taxon>rosids</taxon>
        <taxon>malvids</taxon>
        <taxon>Brassicales</taxon>
        <taxon>Brassicaceae</taxon>
        <taxon>Brassiceae</taxon>
        <taxon>Brassica</taxon>
    </lineage>
</organism>
<evidence type="ECO:0000313" key="2">
    <source>
        <dbReference type="EMBL" id="CDY17772.1"/>
    </source>
</evidence>
<dbReference type="Proteomes" id="UP000028999">
    <property type="component" value="Unassembled WGS sequence"/>
</dbReference>
<dbReference type="GO" id="GO:0007004">
    <property type="term" value="P:telomere maintenance via telomerase"/>
    <property type="evidence" value="ECO:0000318"/>
    <property type="project" value="GO_Central"/>
</dbReference>
<dbReference type="PaxDb" id="3708-A0A078FY94"/>
<name>A0A078FY94_BRANA</name>
<dbReference type="GO" id="GO:0000724">
    <property type="term" value="P:double-strand break repair via homologous recombination"/>
    <property type="evidence" value="ECO:0000318"/>
    <property type="project" value="GO_Central"/>
</dbReference>
<dbReference type="GO" id="GO:0005662">
    <property type="term" value="C:DNA replication factor A complex"/>
    <property type="evidence" value="ECO:0000318"/>
    <property type="project" value="GO_Central"/>
</dbReference>
<dbReference type="Gene3D" id="2.40.50.140">
    <property type="entry name" value="Nucleic acid-binding proteins"/>
    <property type="match status" value="1"/>
</dbReference>
<keyword evidence="3" id="KW-1185">Reference proteome</keyword>
<sequence>MVLLDKKSMLIQGTITAHRLYSFKNLLSEGAVYELSVFYIARSNNHFKLWASPVCIRFTEHTSFVEVVLPQFRVYITIMYISDIFGQDRSIHTIYNDENESIQRVMVTIQLDRYVNHCVSVCLIRLRDKLVLLDVETKGRLVLNVTLGTQFYFYHESQATQYAGSAEQRVVPLVYLPKYGGVKKLESVRLSELNIYVLNSPLQHHTSDDMSIAVKLSMVPNPVVKSSCSYHTIGPDDVPIIEGCPASTDPEPAHTDSVLTSTETPIDDEKAPGSK</sequence>
<accession>A0A078FY94</accession>
<evidence type="ECO:0000256" key="1">
    <source>
        <dbReference type="SAM" id="MobiDB-lite"/>
    </source>
</evidence>
<feature type="region of interest" description="Disordered" evidence="1">
    <location>
        <begin position="242"/>
        <end position="275"/>
    </location>
</feature>
<dbReference type="EMBL" id="LK032077">
    <property type="protein sequence ID" value="CDY17772.1"/>
    <property type="molecule type" value="Genomic_DNA"/>
</dbReference>
<dbReference type="GO" id="GO:0003684">
    <property type="term" value="F:damaged DNA binding"/>
    <property type="evidence" value="ECO:0000318"/>
    <property type="project" value="GO_Central"/>
</dbReference>
<protein>
    <submittedName>
        <fullName evidence="2">BnaC08g21800D protein</fullName>
    </submittedName>
</protein>
<dbReference type="InterPro" id="IPR012340">
    <property type="entry name" value="NA-bd_OB-fold"/>
</dbReference>
<reference evidence="2 3" key="1">
    <citation type="journal article" date="2014" name="Science">
        <title>Plant genetics. Early allopolyploid evolution in the post-Neolithic Brassica napus oilseed genome.</title>
        <authorList>
            <person name="Chalhoub B."/>
            <person name="Denoeud F."/>
            <person name="Liu S."/>
            <person name="Parkin I.A."/>
            <person name="Tang H."/>
            <person name="Wang X."/>
            <person name="Chiquet J."/>
            <person name="Belcram H."/>
            <person name="Tong C."/>
            <person name="Samans B."/>
            <person name="Correa M."/>
            <person name="Da Silva C."/>
            <person name="Just J."/>
            <person name="Falentin C."/>
            <person name="Koh C.S."/>
            <person name="Le Clainche I."/>
            <person name="Bernard M."/>
            <person name="Bento P."/>
            <person name="Noel B."/>
            <person name="Labadie K."/>
            <person name="Alberti A."/>
            <person name="Charles M."/>
            <person name="Arnaud D."/>
            <person name="Guo H."/>
            <person name="Daviaud C."/>
            <person name="Alamery S."/>
            <person name="Jabbari K."/>
            <person name="Zhao M."/>
            <person name="Edger P.P."/>
            <person name="Chelaifa H."/>
            <person name="Tack D."/>
            <person name="Lassalle G."/>
            <person name="Mestiri I."/>
            <person name="Schnel N."/>
            <person name="Le Paslier M.C."/>
            <person name="Fan G."/>
            <person name="Renault V."/>
            <person name="Bayer P.E."/>
            <person name="Golicz A.A."/>
            <person name="Manoli S."/>
            <person name="Lee T.H."/>
            <person name="Thi V.H."/>
            <person name="Chalabi S."/>
            <person name="Hu Q."/>
            <person name="Fan C."/>
            <person name="Tollenaere R."/>
            <person name="Lu Y."/>
            <person name="Battail C."/>
            <person name="Shen J."/>
            <person name="Sidebottom C.H."/>
            <person name="Wang X."/>
            <person name="Canaguier A."/>
            <person name="Chauveau A."/>
            <person name="Berard A."/>
            <person name="Deniot G."/>
            <person name="Guan M."/>
            <person name="Liu Z."/>
            <person name="Sun F."/>
            <person name="Lim Y.P."/>
            <person name="Lyons E."/>
            <person name="Town C.D."/>
            <person name="Bancroft I."/>
            <person name="Wang X."/>
            <person name="Meng J."/>
            <person name="Ma J."/>
            <person name="Pires J.C."/>
            <person name="King G.J."/>
            <person name="Brunel D."/>
            <person name="Delourme R."/>
            <person name="Renard M."/>
            <person name="Aury J.M."/>
            <person name="Adams K.L."/>
            <person name="Batley J."/>
            <person name="Snowdon R.J."/>
            <person name="Tost J."/>
            <person name="Edwards D."/>
            <person name="Zhou Y."/>
            <person name="Hua W."/>
            <person name="Sharpe A.G."/>
            <person name="Paterson A.H."/>
            <person name="Guan C."/>
            <person name="Wincker P."/>
        </authorList>
    </citation>
    <scope>NUCLEOTIDE SEQUENCE [LARGE SCALE GENOMIC DNA]</scope>
    <source>
        <strain evidence="3">cv. Darmor-bzh</strain>
    </source>
</reference>
<dbReference type="AlphaFoldDB" id="A0A078FY94"/>
<gene>
    <name evidence="2" type="primary">BnaC08g21800D</name>
    <name evidence="2" type="ORF">GSBRNA2T00002019001</name>
</gene>